<dbReference type="GO" id="GO:0005524">
    <property type="term" value="F:ATP binding"/>
    <property type="evidence" value="ECO:0007669"/>
    <property type="project" value="UniProtKB-KW"/>
</dbReference>
<dbReference type="EMBL" id="AWQU01000064">
    <property type="protein sequence ID" value="KFB07776.1"/>
    <property type="molecule type" value="Genomic_DNA"/>
</dbReference>
<evidence type="ECO:0000313" key="7">
    <source>
        <dbReference type="Proteomes" id="UP000028523"/>
    </source>
</evidence>
<dbReference type="InterPro" id="IPR027417">
    <property type="entry name" value="P-loop_NTPase"/>
</dbReference>
<organism evidence="6 7">
    <name type="scientific">Malacoplasma iowae DK-CPA</name>
    <dbReference type="NCBI Taxonomy" id="1394179"/>
    <lineage>
        <taxon>Bacteria</taxon>
        <taxon>Bacillati</taxon>
        <taxon>Mycoplasmatota</taxon>
        <taxon>Mycoplasmoidales</taxon>
        <taxon>Mycoplasmoidaceae</taxon>
        <taxon>Malacoplasma</taxon>
    </lineage>
</organism>
<evidence type="ECO:0000256" key="4">
    <source>
        <dbReference type="ARBA" id="ARBA00022840"/>
    </source>
</evidence>
<dbReference type="GO" id="GO:0016887">
    <property type="term" value="F:ATP hydrolysis activity"/>
    <property type="evidence" value="ECO:0007669"/>
    <property type="project" value="InterPro"/>
</dbReference>
<evidence type="ECO:0000256" key="2">
    <source>
        <dbReference type="ARBA" id="ARBA00022448"/>
    </source>
</evidence>
<evidence type="ECO:0000313" key="6">
    <source>
        <dbReference type="EMBL" id="KFB07776.1"/>
    </source>
</evidence>
<dbReference type="InterPro" id="IPR003593">
    <property type="entry name" value="AAA+_ATPase"/>
</dbReference>
<dbReference type="RefSeq" id="WP_004025381.1">
    <property type="nucleotide sequence ID" value="NZ_AWQU01000064.1"/>
</dbReference>
<comment type="similarity">
    <text evidence="1">Belongs to the ABC transporter superfamily.</text>
</comment>
<dbReference type="PANTHER" id="PTHR42711">
    <property type="entry name" value="ABC TRANSPORTER ATP-BINDING PROTEIN"/>
    <property type="match status" value="1"/>
</dbReference>
<dbReference type="Proteomes" id="UP000028523">
    <property type="component" value="Unassembled WGS sequence"/>
</dbReference>
<feature type="domain" description="ABC transporter" evidence="5">
    <location>
        <begin position="52"/>
        <end position="281"/>
    </location>
</feature>
<evidence type="ECO:0000256" key="3">
    <source>
        <dbReference type="ARBA" id="ARBA00022741"/>
    </source>
</evidence>
<evidence type="ECO:0000256" key="1">
    <source>
        <dbReference type="ARBA" id="ARBA00005417"/>
    </source>
</evidence>
<dbReference type="InterPro" id="IPR003439">
    <property type="entry name" value="ABC_transporter-like_ATP-bd"/>
</dbReference>
<keyword evidence="2" id="KW-0813">Transport</keyword>
<dbReference type="Pfam" id="PF00005">
    <property type="entry name" value="ABC_tran"/>
    <property type="match status" value="1"/>
</dbReference>
<keyword evidence="4 6" id="KW-0067">ATP-binding</keyword>
<dbReference type="PROSITE" id="PS50893">
    <property type="entry name" value="ABC_TRANSPORTER_2"/>
    <property type="match status" value="1"/>
</dbReference>
<gene>
    <name evidence="6" type="ORF">P271_636</name>
</gene>
<accession>A0A084U490</accession>
<keyword evidence="7" id="KW-1185">Reference proteome</keyword>
<name>A0A084U490_MALIO</name>
<dbReference type="PANTHER" id="PTHR42711:SF5">
    <property type="entry name" value="ABC TRANSPORTER ATP-BINDING PROTEIN NATA"/>
    <property type="match status" value="1"/>
</dbReference>
<reference evidence="6 7" key="1">
    <citation type="journal article" date="2014" name="PLoS ONE">
        <title>Reduction of Hydrogen Peroxide Accumulation and Toxicity by a Catalase from Mycoplasma iowae.</title>
        <authorList>
            <person name="Pritchard R.E."/>
            <person name="Prassinos A.J."/>
            <person name="Osborne J.D."/>
            <person name="Raviv Z."/>
            <person name="Balish M.F."/>
        </authorList>
    </citation>
    <scope>NUCLEOTIDE SEQUENCE [LARGE SCALE GENOMIC DNA]</scope>
    <source>
        <strain evidence="6 7">DK-CPA</strain>
    </source>
</reference>
<dbReference type="SMART" id="SM00382">
    <property type="entry name" value="AAA"/>
    <property type="match status" value="1"/>
</dbReference>
<comment type="caution">
    <text evidence="6">The sequence shown here is derived from an EMBL/GenBank/DDBJ whole genome shotgun (WGS) entry which is preliminary data.</text>
</comment>
<sequence>MFGFNKKIGKIKYDIEKITDQSIIKSLKENENTNMSDEVIINENKDDKKLLIEVKNLTKVFGHKENKVTAINGVNLNIYQNQNIALLGGNGAGKTTFVEILSGLNKQTSGEIKYHFEDNSNFKEYIGIQFQDSSYPVGIKVRQVIKFITKISKIAINKDTLNAMLCIFGIDEFYNKKASSLSGGQQQRLNCLLAILNKPKFIILDELSTGLDVTIRNKIKTFIKEYAKENNITILIVSHDMDEVDYIADRIVIMKKGVVYLDMDKKDVIKKYKTLNNCISNYI</sequence>
<dbReference type="InterPro" id="IPR050763">
    <property type="entry name" value="ABC_transporter_ATP-binding"/>
</dbReference>
<dbReference type="AlphaFoldDB" id="A0A084U490"/>
<dbReference type="Gene3D" id="3.40.50.300">
    <property type="entry name" value="P-loop containing nucleotide triphosphate hydrolases"/>
    <property type="match status" value="1"/>
</dbReference>
<evidence type="ECO:0000259" key="5">
    <source>
        <dbReference type="PROSITE" id="PS50893"/>
    </source>
</evidence>
<keyword evidence="3" id="KW-0547">Nucleotide-binding</keyword>
<dbReference type="SUPFAM" id="SSF52540">
    <property type="entry name" value="P-loop containing nucleoside triphosphate hydrolases"/>
    <property type="match status" value="1"/>
</dbReference>
<proteinExistence type="inferred from homology"/>
<protein>
    <submittedName>
        <fullName evidence="6">ABC exporter ATP-binding subunit</fullName>
    </submittedName>
</protein>